<reference evidence="9" key="1">
    <citation type="submission" date="2016-11" db="EMBL/GenBank/DDBJ databases">
        <authorList>
            <person name="Varghese N."/>
            <person name="Submissions S."/>
        </authorList>
    </citation>
    <scope>NUCLEOTIDE SEQUENCE [LARGE SCALE GENOMIC DNA]</scope>
    <source>
        <strain evidence="9">DSM 12906</strain>
    </source>
</reference>
<dbReference type="Pfam" id="PF00173">
    <property type="entry name" value="Cyt-b5"/>
    <property type="match status" value="1"/>
</dbReference>
<protein>
    <submittedName>
        <fullName evidence="8">Cytochrome b5-like Heme/Steroid binding domain-containing protein</fullName>
    </submittedName>
</protein>
<evidence type="ECO:0000313" key="8">
    <source>
        <dbReference type="EMBL" id="SHJ50837.1"/>
    </source>
</evidence>
<keyword evidence="3" id="KW-0408">Iron</keyword>
<dbReference type="SMART" id="SM01117">
    <property type="entry name" value="Cyt-b5"/>
    <property type="match status" value="1"/>
</dbReference>
<dbReference type="GO" id="GO:0046872">
    <property type="term" value="F:metal ion binding"/>
    <property type="evidence" value="ECO:0007669"/>
    <property type="project" value="UniProtKB-KW"/>
</dbReference>
<dbReference type="AlphaFoldDB" id="A0A1M6JVV5"/>
<dbReference type="SUPFAM" id="SSF55856">
    <property type="entry name" value="Cytochrome b5-like heme/steroid binding domain"/>
    <property type="match status" value="1"/>
</dbReference>
<evidence type="ECO:0000256" key="5">
    <source>
        <dbReference type="SAM" id="MobiDB-lite"/>
    </source>
</evidence>
<dbReference type="Gene3D" id="3.10.120.10">
    <property type="entry name" value="Cytochrome b5-like heme/steroid binding domain"/>
    <property type="match status" value="1"/>
</dbReference>
<evidence type="ECO:0000259" key="7">
    <source>
        <dbReference type="PROSITE" id="PS50255"/>
    </source>
</evidence>
<name>A0A1M6JVV5_9ACTN</name>
<keyword evidence="9" id="KW-1185">Reference proteome</keyword>
<keyword evidence="2" id="KW-0479">Metal-binding</keyword>
<dbReference type="STRING" id="1123357.SAMN02745244_02657"/>
<keyword evidence="6" id="KW-1133">Transmembrane helix</keyword>
<evidence type="ECO:0000256" key="1">
    <source>
        <dbReference type="ARBA" id="ARBA00022617"/>
    </source>
</evidence>
<dbReference type="PRINTS" id="PR00363">
    <property type="entry name" value="CYTOCHROMEB5"/>
</dbReference>
<evidence type="ECO:0000256" key="6">
    <source>
        <dbReference type="SAM" id="Phobius"/>
    </source>
</evidence>
<dbReference type="PROSITE" id="PS50255">
    <property type="entry name" value="CYTOCHROME_B5_2"/>
    <property type="match status" value="1"/>
</dbReference>
<keyword evidence="6" id="KW-0812">Transmembrane</keyword>
<keyword evidence="6" id="KW-0472">Membrane</keyword>
<dbReference type="OrthoDB" id="8173637at2"/>
<dbReference type="EMBL" id="FQZG01000054">
    <property type="protein sequence ID" value="SHJ50837.1"/>
    <property type="molecule type" value="Genomic_DNA"/>
</dbReference>
<dbReference type="PANTHER" id="PTHR19359">
    <property type="entry name" value="CYTOCHROME B5"/>
    <property type="match status" value="1"/>
</dbReference>
<evidence type="ECO:0000256" key="2">
    <source>
        <dbReference type="ARBA" id="ARBA00022723"/>
    </source>
</evidence>
<feature type="transmembrane region" description="Helical" evidence="6">
    <location>
        <begin position="17"/>
        <end position="40"/>
    </location>
</feature>
<dbReference type="GO" id="GO:0016020">
    <property type="term" value="C:membrane"/>
    <property type="evidence" value="ECO:0007669"/>
    <property type="project" value="TreeGrafter"/>
</dbReference>
<dbReference type="InterPro" id="IPR036400">
    <property type="entry name" value="Cyt_B5-like_heme/steroid_sf"/>
</dbReference>
<dbReference type="Proteomes" id="UP000184512">
    <property type="component" value="Unassembled WGS sequence"/>
</dbReference>
<feature type="transmembrane region" description="Helical" evidence="6">
    <location>
        <begin position="52"/>
        <end position="71"/>
    </location>
</feature>
<sequence length="204" mass="20654">MSGVEFAERMGTPDTHALYGTVLMFSALAYLVIAGGWLLLERRDGASAGVHKGLAGVSAVASVGILVLTVLTGHSGASAAWSGTTAEPATLASPAPVQSTETTPSATATPTAGTPATPTTEASQTSADYTMAQVAENNSAASCFAAIDGNVYDLTDWISQHPGGEDRILALCGTDATSAFEGMHDGDQRPQDQLAAMLLGPLVS</sequence>
<dbReference type="InterPro" id="IPR050668">
    <property type="entry name" value="Cytochrome_b5"/>
</dbReference>
<organism evidence="8 9">
    <name type="scientific">Tessaracoccus bendigoensis DSM 12906</name>
    <dbReference type="NCBI Taxonomy" id="1123357"/>
    <lineage>
        <taxon>Bacteria</taxon>
        <taxon>Bacillati</taxon>
        <taxon>Actinomycetota</taxon>
        <taxon>Actinomycetes</taxon>
        <taxon>Propionibacteriales</taxon>
        <taxon>Propionibacteriaceae</taxon>
        <taxon>Tessaracoccus</taxon>
    </lineage>
</organism>
<feature type="domain" description="Cytochrome b5 heme-binding" evidence="7">
    <location>
        <begin position="126"/>
        <end position="203"/>
    </location>
</feature>
<feature type="compositionally biased region" description="Low complexity" evidence="5">
    <location>
        <begin position="99"/>
        <end position="123"/>
    </location>
</feature>
<keyword evidence="1" id="KW-0349">Heme</keyword>
<gene>
    <name evidence="8" type="ORF">SAMN02745244_02657</name>
</gene>
<accession>A0A1M6JVV5</accession>
<proteinExistence type="inferred from homology"/>
<evidence type="ECO:0000313" key="9">
    <source>
        <dbReference type="Proteomes" id="UP000184512"/>
    </source>
</evidence>
<evidence type="ECO:0000256" key="3">
    <source>
        <dbReference type="ARBA" id="ARBA00023004"/>
    </source>
</evidence>
<feature type="region of interest" description="Disordered" evidence="5">
    <location>
        <begin position="89"/>
        <end position="125"/>
    </location>
</feature>
<dbReference type="GO" id="GO:0020037">
    <property type="term" value="F:heme binding"/>
    <property type="evidence" value="ECO:0007669"/>
    <property type="project" value="TreeGrafter"/>
</dbReference>
<evidence type="ECO:0000256" key="4">
    <source>
        <dbReference type="ARBA" id="ARBA00038168"/>
    </source>
</evidence>
<dbReference type="InterPro" id="IPR001199">
    <property type="entry name" value="Cyt_B5-like_heme/steroid-bd"/>
</dbReference>
<comment type="similarity">
    <text evidence="4">Belongs to the cytochrome b5 family.</text>
</comment>